<accession>A0A8J5IBS3</accession>
<evidence type="ECO:0000313" key="1">
    <source>
        <dbReference type="EMBL" id="KAG6945086.1"/>
    </source>
</evidence>
<comment type="caution">
    <text evidence="1">The sequence shown here is derived from an EMBL/GenBank/DDBJ whole genome shotgun (WGS) entry which is preliminary data.</text>
</comment>
<reference evidence="1" key="1">
    <citation type="submission" date="2021-01" db="EMBL/GenBank/DDBJ databases">
        <title>Phytophthora aleatoria, a newly-described species from Pinus radiata is distinct from Phytophthora cactorum isolates based on comparative genomics.</title>
        <authorList>
            <person name="Mcdougal R."/>
            <person name="Panda P."/>
            <person name="Williams N."/>
            <person name="Studholme D.J."/>
        </authorList>
    </citation>
    <scope>NUCLEOTIDE SEQUENCE</scope>
    <source>
        <strain evidence="1">NZFS 4037</strain>
    </source>
</reference>
<dbReference type="EMBL" id="JAENGY010002193">
    <property type="protein sequence ID" value="KAG6945086.1"/>
    <property type="molecule type" value="Genomic_DNA"/>
</dbReference>
<dbReference type="Proteomes" id="UP000709295">
    <property type="component" value="Unassembled WGS sequence"/>
</dbReference>
<dbReference type="AlphaFoldDB" id="A0A8J5IBS3"/>
<organism evidence="1 2">
    <name type="scientific">Phytophthora aleatoria</name>
    <dbReference type="NCBI Taxonomy" id="2496075"/>
    <lineage>
        <taxon>Eukaryota</taxon>
        <taxon>Sar</taxon>
        <taxon>Stramenopiles</taxon>
        <taxon>Oomycota</taxon>
        <taxon>Peronosporomycetes</taxon>
        <taxon>Peronosporales</taxon>
        <taxon>Peronosporaceae</taxon>
        <taxon>Phytophthora</taxon>
    </lineage>
</organism>
<protein>
    <submittedName>
        <fullName evidence="1">Uncharacterized protein</fullName>
    </submittedName>
</protein>
<sequence>MIGHFASATKPFVGWQLWPRQLVGRSAYLGCDRSRCLLLGCLVMDRNRQLLSRARLIKRPLDMRSRPPVLPITDRVPPPPHRLQLPPLNPPLLVQDHRAASKASSKRFYLFGYAIVSDPETATCTSCRGRSRH</sequence>
<name>A0A8J5IBS3_9STRA</name>
<evidence type="ECO:0000313" key="2">
    <source>
        <dbReference type="Proteomes" id="UP000709295"/>
    </source>
</evidence>
<keyword evidence="2" id="KW-1185">Reference proteome</keyword>
<gene>
    <name evidence="1" type="ORF">JG688_00016746</name>
</gene>
<proteinExistence type="predicted"/>